<reference evidence="13 14" key="1">
    <citation type="submission" date="2018-08" db="EMBL/GenBank/DDBJ databases">
        <title>Genome and evolution of the arbuscular mycorrhizal fungus Diversispora epigaea (formerly Glomus versiforme) and its bacterial endosymbionts.</title>
        <authorList>
            <person name="Sun X."/>
            <person name="Fei Z."/>
            <person name="Harrison M."/>
        </authorList>
    </citation>
    <scope>NUCLEOTIDE SEQUENCE [LARGE SCALE GENOMIC DNA]</scope>
    <source>
        <strain evidence="13 14">IT104</strain>
    </source>
</reference>
<comment type="similarity">
    <text evidence="4">Belongs to the LplA family.</text>
</comment>
<dbReference type="Gene3D" id="3.30.930.10">
    <property type="entry name" value="Bira Bifunctional Protein, Domain 2"/>
    <property type="match status" value="1"/>
</dbReference>
<evidence type="ECO:0000313" key="14">
    <source>
        <dbReference type="Proteomes" id="UP000266861"/>
    </source>
</evidence>
<comment type="pathway">
    <text evidence="3">Protein modification; protein lipoylation via exogenous pathway; protein N(6)-(lipoyl)lysine from lipoate: step 1/2.</text>
</comment>
<proteinExistence type="inferred from homology"/>
<evidence type="ECO:0000256" key="8">
    <source>
        <dbReference type="ARBA" id="ARBA00022741"/>
    </source>
</evidence>
<keyword evidence="14" id="KW-1185">Reference proteome</keyword>
<dbReference type="InterPro" id="IPR019491">
    <property type="entry name" value="Lipoate_protein_ligase_C"/>
</dbReference>
<gene>
    <name evidence="13" type="ORF">Glove_53g87</name>
</gene>
<evidence type="ECO:0000256" key="7">
    <source>
        <dbReference type="ARBA" id="ARBA00022598"/>
    </source>
</evidence>
<evidence type="ECO:0000313" key="13">
    <source>
        <dbReference type="EMBL" id="RHZ86210.1"/>
    </source>
</evidence>
<dbReference type="GO" id="GO:0016979">
    <property type="term" value="F:lipoate-protein ligase activity"/>
    <property type="evidence" value="ECO:0007669"/>
    <property type="project" value="UniProtKB-EC"/>
</dbReference>
<evidence type="ECO:0000256" key="4">
    <source>
        <dbReference type="ARBA" id="ARBA00008242"/>
    </source>
</evidence>
<dbReference type="InterPro" id="IPR045864">
    <property type="entry name" value="aa-tRNA-synth_II/BPL/LPL"/>
</dbReference>
<name>A0A397JP00_9GLOM</name>
<evidence type="ECO:0000259" key="12">
    <source>
        <dbReference type="Pfam" id="PF21948"/>
    </source>
</evidence>
<dbReference type="EMBL" id="PQFF01000050">
    <property type="protein sequence ID" value="RHZ86210.1"/>
    <property type="molecule type" value="Genomic_DNA"/>
</dbReference>
<comment type="catalytic activity">
    <reaction evidence="10">
        <text>L-lysyl-[lipoyl-carrier protein] + (R)-lipoate + ATP = N(6)-[(R)-lipoyl]-L-lysyl-[lipoyl-carrier protein] + AMP + diphosphate + H(+)</text>
        <dbReference type="Rhea" id="RHEA:49288"/>
        <dbReference type="Rhea" id="RHEA-COMP:10500"/>
        <dbReference type="Rhea" id="RHEA-COMP:10502"/>
        <dbReference type="ChEBI" id="CHEBI:15378"/>
        <dbReference type="ChEBI" id="CHEBI:29969"/>
        <dbReference type="ChEBI" id="CHEBI:30616"/>
        <dbReference type="ChEBI" id="CHEBI:33019"/>
        <dbReference type="ChEBI" id="CHEBI:83088"/>
        <dbReference type="ChEBI" id="CHEBI:83099"/>
        <dbReference type="ChEBI" id="CHEBI:456215"/>
        <dbReference type="EC" id="6.3.1.20"/>
    </reaction>
</comment>
<evidence type="ECO:0000256" key="2">
    <source>
        <dbReference type="ARBA" id="ARBA00005085"/>
    </source>
</evidence>
<dbReference type="SUPFAM" id="SSF82649">
    <property type="entry name" value="SufE/NifU"/>
    <property type="match status" value="1"/>
</dbReference>
<dbReference type="UniPathway" id="UPA00537">
    <property type="reaction ID" value="UER00594"/>
</dbReference>
<accession>A0A397JP00</accession>
<dbReference type="OrthoDB" id="201621at2759"/>
<dbReference type="GO" id="GO:0009249">
    <property type="term" value="P:protein lipoylation"/>
    <property type="evidence" value="ECO:0007669"/>
    <property type="project" value="InterPro"/>
</dbReference>
<dbReference type="Proteomes" id="UP000266861">
    <property type="component" value="Unassembled WGS sequence"/>
</dbReference>
<dbReference type="GO" id="GO:0005739">
    <property type="term" value="C:mitochondrion"/>
    <property type="evidence" value="ECO:0007669"/>
    <property type="project" value="TreeGrafter"/>
</dbReference>
<protein>
    <recommendedName>
        <fullName evidence="6">Putative lipoate-protein ligase A</fullName>
        <ecNumber evidence="5">6.3.1.20</ecNumber>
    </recommendedName>
</protein>
<keyword evidence="9" id="KW-0067">ATP-binding</keyword>
<feature type="domain" description="BPL/LPL catalytic" evidence="12">
    <location>
        <begin position="1"/>
        <end position="57"/>
    </location>
</feature>
<dbReference type="EC" id="6.3.1.20" evidence="5"/>
<dbReference type="Pfam" id="PF10437">
    <property type="entry name" value="Lip_prot_lig_C"/>
    <property type="match status" value="1"/>
</dbReference>
<evidence type="ECO:0000259" key="11">
    <source>
        <dbReference type="Pfam" id="PF10437"/>
    </source>
</evidence>
<evidence type="ECO:0000256" key="5">
    <source>
        <dbReference type="ARBA" id="ARBA00012367"/>
    </source>
</evidence>
<comment type="pathway">
    <text evidence="2">Protein modification; protein lipoylation via exogenous pathway; protein N(6)-(lipoyl)lysine from lipoate: step 2/2.</text>
</comment>
<evidence type="ECO:0000256" key="10">
    <source>
        <dbReference type="ARBA" id="ARBA00048037"/>
    </source>
</evidence>
<dbReference type="GO" id="GO:0017118">
    <property type="term" value="F:lipoyltransferase activity"/>
    <property type="evidence" value="ECO:0007669"/>
    <property type="project" value="TreeGrafter"/>
</dbReference>
<organism evidence="13 14">
    <name type="scientific">Diversispora epigaea</name>
    <dbReference type="NCBI Taxonomy" id="1348612"/>
    <lineage>
        <taxon>Eukaryota</taxon>
        <taxon>Fungi</taxon>
        <taxon>Fungi incertae sedis</taxon>
        <taxon>Mucoromycota</taxon>
        <taxon>Glomeromycotina</taxon>
        <taxon>Glomeromycetes</taxon>
        <taxon>Diversisporales</taxon>
        <taxon>Diversisporaceae</taxon>
        <taxon>Diversispora</taxon>
    </lineage>
</organism>
<dbReference type="STRING" id="1348612.A0A397JP00"/>
<dbReference type="GO" id="GO:0005524">
    <property type="term" value="F:ATP binding"/>
    <property type="evidence" value="ECO:0007669"/>
    <property type="project" value="UniProtKB-KW"/>
</dbReference>
<evidence type="ECO:0000256" key="6">
    <source>
        <dbReference type="ARBA" id="ARBA00015925"/>
    </source>
</evidence>
<evidence type="ECO:0000256" key="3">
    <source>
        <dbReference type="ARBA" id="ARBA00005124"/>
    </source>
</evidence>
<dbReference type="Pfam" id="PF21948">
    <property type="entry name" value="LplA-B_cat"/>
    <property type="match status" value="1"/>
</dbReference>
<feature type="domain" description="Lipoate protein ligase C-terminal" evidence="11">
    <location>
        <begin position="105"/>
        <end position="190"/>
    </location>
</feature>
<comment type="caution">
    <text evidence="13">The sequence shown here is derived from an EMBL/GenBank/DDBJ whole genome shotgun (WGS) entry which is preliminary data.</text>
</comment>
<dbReference type="InterPro" id="IPR004143">
    <property type="entry name" value="BPL_LPL_catalytic"/>
</dbReference>
<dbReference type="Gene3D" id="3.30.390.50">
    <property type="entry name" value="CO dehydrogenase flavoprotein, C-terminal domain"/>
    <property type="match status" value="1"/>
</dbReference>
<keyword evidence="7" id="KW-0436">Ligase</keyword>
<dbReference type="PANTHER" id="PTHR12561">
    <property type="entry name" value="LIPOATE-PROTEIN LIGASE"/>
    <property type="match status" value="1"/>
</dbReference>
<dbReference type="AlphaFoldDB" id="A0A397JP00"/>
<sequence>MLIDTDLNQIKEYLKVKKDNLISKGVKSVPSPVVNLRKYSSTVNHYSFCNAVWEEFKESYNDPICKERIDEIHPIYVDENMIAEIPKITKYREELESWNWTLGQTPEFTNEFEKNFAWGHVKAFFESKNGIITKVSLTASNVSNVEYKNLVTLLENSLKGNKYDVPQVIFNNIITSNNEHHKIIKDLGDWIIESL</sequence>
<evidence type="ECO:0000256" key="9">
    <source>
        <dbReference type="ARBA" id="ARBA00022840"/>
    </source>
</evidence>
<dbReference type="InterPro" id="IPR004562">
    <property type="entry name" value="LipoylTrfase_LipoateP_Ligase"/>
</dbReference>
<keyword evidence="8" id="KW-0547">Nucleotide-binding</keyword>
<dbReference type="SUPFAM" id="SSF55681">
    <property type="entry name" value="Class II aaRS and biotin synthetases"/>
    <property type="match status" value="1"/>
</dbReference>
<dbReference type="PANTHER" id="PTHR12561:SF3">
    <property type="entry name" value="LIPOYLTRANSFERASE 1, MITOCHONDRIAL"/>
    <property type="match status" value="1"/>
</dbReference>
<comment type="function">
    <text evidence="1">Catalyzes both the ATP-dependent activation of exogenously supplied lipoate to lipoyl-AMP and the transfer of the activated lipoyl onto the lipoyl domains of lipoate-dependent enzymes.</text>
</comment>
<evidence type="ECO:0000256" key="1">
    <source>
        <dbReference type="ARBA" id="ARBA00003253"/>
    </source>
</evidence>